<proteinExistence type="inferred from homology"/>
<dbReference type="Gene3D" id="2.40.50.140">
    <property type="entry name" value="Nucleic acid-binding proteins"/>
    <property type="match status" value="1"/>
</dbReference>
<dbReference type="EMBL" id="UINC01111350">
    <property type="protein sequence ID" value="SVC79499.1"/>
    <property type="molecule type" value="Genomic_DNA"/>
</dbReference>
<dbReference type="CDD" id="cd04496">
    <property type="entry name" value="SSB_OBF"/>
    <property type="match status" value="1"/>
</dbReference>
<keyword evidence="1" id="KW-0238">DNA-binding</keyword>
<reference evidence="2" key="1">
    <citation type="submission" date="2018-05" db="EMBL/GenBank/DDBJ databases">
        <authorList>
            <person name="Lanie J.A."/>
            <person name="Ng W.-L."/>
            <person name="Kazmierczak K.M."/>
            <person name="Andrzejewski T.M."/>
            <person name="Davidsen T.M."/>
            <person name="Wayne K.J."/>
            <person name="Tettelin H."/>
            <person name="Glass J.I."/>
            <person name="Rusch D."/>
            <person name="Podicherti R."/>
            <person name="Tsui H.-C.T."/>
            <person name="Winkler M.E."/>
        </authorList>
    </citation>
    <scope>NUCLEOTIDE SEQUENCE</scope>
</reference>
<dbReference type="SUPFAM" id="SSF50249">
    <property type="entry name" value="Nucleic acid-binding proteins"/>
    <property type="match status" value="1"/>
</dbReference>
<dbReference type="AlphaFoldDB" id="A0A382Q1R8"/>
<gene>
    <name evidence="2" type="ORF">METZ01_LOCUS332353</name>
</gene>
<dbReference type="NCBIfam" id="TIGR00621">
    <property type="entry name" value="ssb"/>
    <property type="match status" value="1"/>
</dbReference>
<dbReference type="GO" id="GO:0009295">
    <property type="term" value="C:nucleoid"/>
    <property type="evidence" value="ECO:0007669"/>
    <property type="project" value="TreeGrafter"/>
</dbReference>
<dbReference type="GO" id="GO:0003697">
    <property type="term" value="F:single-stranded DNA binding"/>
    <property type="evidence" value="ECO:0007669"/>
    <property type="project" value="InterPro"/>
</dbReference>
<dbReference type="Pfam" id="PF00436">
    <property type="entry name" value="SSB"/>
    <property type="match status" value="1"/>
</dbReference>
<evidence type="ECO:0008006" key="3">
    <source>
        <dbReference type="Google" id="ProtNLM"/>
    </source>
</evidence>
<accession>A0A382Q1R8</accession>
<dbReference type="InterPro" id="IPR000424">
    <property type="entry name" value="Primosome_PriB/ssb"/>
</dbReference>
<sequence>MQTKCVNKVVLSGNLGADPETRFTPSGTQVTTANLATDDTWTDRKGEPQRRTEWHRLVLWRRFAEIASQYLKKGSKVYVEGRLQTRSWEDDRGHRHYVTEVVVSDLKLVDGAGGPGELDLLFGRDADSLVSTGPTGGRAADEEDGLPF</sequence>
<dbReference type="PANTHER" id="PTHR10302">
    <property type="entry name" value="SINGLE-STRANDED DNA-BINDING PROTEIN"/>
    <property type="match status" value="1"/>
</dbReference>
<evidence type="ECO:0000256" key="1">
    <source>
        <dbReference type="ARBA" id="ARBA00023125"/>
    </source>
</evidence>
<protein>
    <recommendedName>
        <fullName evidence="3">Single-stranded DNA-binding protein</fullName>
    </recommendedName>
</protein>
<dbReference type="GO" id="GO:0006260">
    <property type="term" value="P:DNA replication"/>
    <property type="evidence" value="ECO:0007669"/>
    <property type="project" value="InterPro"/>
</dbReference>
<name>A0A382Q1R8_9ZZZZ</name>
<dbReference type="PROSITE" id="PS50935">
    <property type="entry name" value="SSB"/>
    <property type="match status" value="1"/>
</dbReference>
<dbReference type="InterPro" id="IPR011344">
    <property type="entry name" value="ssDNA-bd"/>
</dbReference>
<dbReference type="InterPro" id="IPR012340">
    <property type="entry name" value="NA-bd_OB-fold"/>
</dbReference>
<dbReference type="PANTHER" id="PTHR10302:SF27">
    <property type="entry name" value="SINGLE-STRANDED DNA-BINDING PROTEIN"/>
    <property type="match status" value="1"/>
</dbReference>
<organism evidence="2">
    <name type="scientific">marine metagenome</name>
    <dbReference type="NCBI Taxonomy" id="408172"/>
    <lineage>
        <taxon>unclassified sequences</taxon>
        <taxon>metagenomes</taxon>
        <taxon>ecological metagenomes</taxon>
    </lineage>
</organism>
<evidence type="ECO:0000313" key="2">
    <source>
        <dbReference type="EMBL" id="SVC79499.1"/>
    </source>
</evidence>
<dbReference type="HAMAP" id="MF_00984">
    <property type="entry name" value="SSB"/>
    <property type="match status" value="1"/>
</dbReference>